<reference evidence="1 2" key="1">
    <citation type="journal article" date="2020" name="Nature">
        <title>Six reference-quality genomes reveal evolution of bat adaptations.</title>
        <authorList>
            <person name="Jebb D."/>
            <person name="Huang Z."/>
            <person name="Pippel M."/>
            <person name="Hughes G.M."/>
            <person name="Lavrichenko K."/>
            <person name="Devanna P."/>
            <person name="Winkler S."/>
            <person name="Jermiin L.S."/>
            <person name="Skirmuntt E.C."/>
            <person name="Katzourakis A."/>
            <person name="Burkitt-Gray L."/>
            <person name="Ray D.A."/>
            <person name="Sullivan K.A.M."/>
            <person name="Roscito J.G."/>
            <person name="Kirilenko B.M."/>
            <person name="Davalos L.M."/>
            <person name="Corthals A.P."/>
            <person name="Power M.L."/>
            <person name="Jones G."/>
            <person name="Ransome R.D."/>
            <person name="Dechmann D.K.N."/>
            <person name="Locatelli A.G."/>
            <person name="Puechmaille S.J."/>
            <person name="Fedrigo O."/>
            <person name="Jarvis E.D."/>
            <person name="Hiller M."/>
            <person name="Vernes S.C."/>
            <person name="Myers E.W."/>
            <person name="Teeling E.C."/>
        </authorList>
    </citation>
    <scope>NUCLEOTIDE SEQUENCE [LARGE SCALE GENOMIC DNA]</scope>
    <source>
        <strain evidence="1">MRhiFer1</strain>
        <tissue evidence="1">Lung</tissue>
    </source>
</reference>
<evidence type="ECO:0000313" key="2">
    <source>
        <dbReference type="Proteomes" id="UP000585614"/>
    </source>
</evidence>
<name>A0A7J7V8K1_RHIFE</name>
<dbReference type="Proteomes" id="UP000585614">
    <property type="component" value="Unassembled WGS sequence"/>
</dbReference>
<dbReference type="EMBL" id="JACAGC010000014">
    <property type="protein sequence ID" value="KAF6321360.1"/>
    <property type="molecule type" value="Genomic_DNA"/>
</dbReference>
<sequence>MPGAGPARPQARRVNVVLSGLLEKCFPDEGRVRRLAGQARGCSASSSPRPRCSGVTRPWIWLLGRIRYCC</sequence>
<gene>
    <name evidence="1" type="ORF">mRhiFer1_010326</name>
</gene>
<evidence type="ECO:0000313" key="1">
    <source>
        <dbReference type="EMBL" id="KAF6321360.1"/>
    </source>
</evidence>
<organism evidence="1 2">
    <name type="scientific">Rhinolophus ferrumequinum</name>
    <name type="common">Greater horseshoe bat</name>
    <dbReference type="NCBI Taxonomy" id="59479"/>
    <lineage>
        <taxon>Eukaryota</taxon>
        <taxon>Metazoa</taxon>
        <taxon>Chordata</taxon>
        <taxon>Craniata</taxon>
        <taxon>Vertebrata</taxon>
        <taxon>Euteleostomi</taxon>
        <taxon>Mammalia</taxon>
        <taxon>Eutheria</taxon>
        <taxon>Laurasiatheria</taxon>
        <taxon>Chiroptera</taxon>
        <taxon>Yinpterochiroptera</taxon>
        <taxon>Rhinolophoidea</taxon>
        <taxon>Rhinolophidae</taxon>
        <taxon>Rhinolophinae</taxon>
        <taxon>Rhinolophus</taxon>
    </lineage>
</organism>
<accession>A0A7J7V8K1</accession>
<proteinExistence type="predicted"/>
<dbReference type="AlphaFoldDB" id="A0A7J7V8K1"/>
<comment type="caution">
    <text evidence="1">The sequence shown here is derived from an EMBL/GenBank/DDBJ whole genome shotgun (WGS) entry which is preliminary data.</text>
</comment>
<protein>
    <submittedName>
        <fullName evidence="1">LON peptidase N-terminal domain and ring finger 2</fullName>
    </submittedName>
</protein>